<evidence type="ECO:0000256" key="2">
    <source>
        <dbReference type="SAM" id="Phobius"/>
    </source>
</evidence>
<keyword evidence="2" id="KW-0812">Transmembrane</keyword>
<accession>A0A4P9VGV1</accession>
<evidence type="ECO:0000256" key="1">
    <source>
        <dbReference type="SAM" id="Coils"/>
    </source>
</evidence>
<feature type="transmembrane region" description="Helical" evidence="2">
    <location>
        <begin position="35"/>
        <end position="58"/>
    </location>
</feature>
<feature type="transmembrane region" description="Helical" evidence="2">
    <location>
        <begin position="197"/>
        <end position="217"/>
    </location>
</feature>
<feature type="transmembrane region" description="Helical" evidence="2">
    <location>
        <begin position="12"/>
        <end position="29"/>
    </location>
</feature>
<keyword evidence="2" id="KW-0472">Membrane</keyword>
<dbReference type="AlphaFoldDB" id="A0A4P9VGV1"/>
<dbReference type="RefSeq" id="WP_094789964.1">
    <property type="nucleotide sequence ID" value="NZ_NDXW01000010.1"/>
</dbReference>
<protein>
    <submittedName>
        <fullName evidence="3">Uncharacterized protein</fullName>
    </submittedName>
</protein>
<organism evidence="3 4">
    <name type="scientific">Zooshikella ganghwensis</name>
    <dbReference type="NCBI Taxonomy" id="202772"/>
    <lineage>
        <taxon>Bacteria</taxon>
        <taxon>Pseudomonadati</taxon>
        <taxon>Pseudomonadota</taxon>
        <taxon>Gammaproteobacteria</taxon>
        <taxon>Oceanospirillales</taxon>
        <taxon>Zooshikellaceae</taxon>
        <taxon>Zooshikella</taxon>
    </lineage>
</organism>
<feature type="coiled-coil region" evidence="1">
    <location>
        <begin position="108"/>
        <end position="162"/>
    </location>
</feature>
<feature type="transmembrane region" description="Helical" evidence="2">
    <location>
        <begin position="70"/>
        <end position="95"/>
    </location>
</feature>
<evidence type="ECO:0000313" key="3">
    <source>
        <dbReference type="EMBL" id="RDH41337.1"/>
    </source>
</evidence>
<keyword evidence="4" id="KW-1185">Reference proteome</keyword>
<keyword evidence="1" id="KW-0175">Coiled coil</keyword>
<sequence length="344" mass="38673">MSLDKITATDIGAWSSRIASYLLSSYFAYTFVQDLGYLAIVLALLFILVTDLACIESLKRLILRQEKTAVDVFVFVLCLGISVVTISGVVTSVSLNDHQQHTMVNERLQVLNDKISARTDEIEQLKKERTIYTESEKIRLEVNARNEKIKVLTEEKEAFQEERLVLLSGDIQQVDAYQSIAISWAAFLPFSVQQVNVLMGLLVGLVFDFLKLVFIYWQTRAKQTSEDVHEPTHHRSDSDKLQGQSALALVTNQPAVMSQSAVPAGTKGVLTARNGLPEETISKAITIIQQEQITKGFHKRLRDSLEIADARARQLCHELMQRQVLVREGKHYKLGPAFQWAVAA</sequence>
<proteinExistence type="predicted"/>
<name>A0A4P9VGV1_9GAMM</name>
<dbReference type="Proteomes" id="UP000257039">
    <property type="component" value="Unassembled WGS sequence"/>
</dbReference>
<reference evidence="3 4" key="1">
    <citation type="submission" date="2017-04" db="EMBL/GenBank/DDBJ databases">
        <title>Draft genome sequence of Zooshikella ganghwensis VG4 isolated from Red Sea sediments.</title>
        <authorList>
            <person name="Rehman Z."/>
            <person name="Alam I."/>
            <person name="Kamau A."/>
            <person name="Bajic V."/>
            <person name="Leiknes T."/>
        </authorList>
    </citation>
    <scope>NUCLEOTIDE SEQUENCE [LARGE SCALE GENOMIC DNA]</scope>
    <source>
        <strain evidence="3 4">VG4</strain>
    </source>
</reference>
<dbReference type="EMBL" id="NDXW01000010">
    <property type="protein sequence ID" value="RDH41337.1"/>
    <property type="molecule type" value="Genomic_DNA"/>
</dbReference>
<gene>
    <name evidence="3" type="ORF">B9G39_29140</name>
</gene>
<evidence type="ECO:0000313" key="4">
    <source>
        <dbReference type="Proteomes" id="UP000257039"/>
    </source>
</evidence>
<comment type="caution">
    <text evidence="3">The sequence shown here is derived from an EMBL/GenBank/DDBJ whole genome shotgun (WGS) entry which is preliminary data.</text>
</comment>
<keyword evidence="2" id="KW-1133">Transmembrane helix</keyword>